<gene>
    <name evidence="3" type="ORF">CC85DRAFT_286241</name>
</gene>
<dbReference type="AlphaFoldDB" id="A0A0J0XKV0"/>
<organism evidence="3 4">
    <name type="scientific">Cutaneotrichosporon oleaginosum</name>
    <dbReference type="NCBI Taxonomy" id="879819"/>
    <lineage>
        <taxon>Eukaryota</taxon>
        <taxon>Fungi</taxon>
        <taxon>Dikarya</taxon>
        <taxon>Basidiomycota</taxon>
        <taxon>Agaricomycotina</taxon>
        <taxon>Tremellomycetes</taxon>
        <taxon>Trichosporonales</taxon>
        <taxon>Trichosporonaceae</taxon>
        <taxon>Cutaneotrichosporon</taxon>
    </lineage>
</organism>
<evidence type="ECO:0000256" key="2">
    <source>
        <dbReference type="SAM" id="SignalP"/>
    </source>
</evidence>
<dbReference type="EMBL" id="KQ087214">
    <property type="protein sequence ID" value="KLT41705.1"/>
    <property type="molecule type" value="Genomic_DNA"/>
</dbReference>
<proteinExistence type="predicted"/>
<dbReference type="GeneID" id="28984053"/>
<evidence type="ECO:0000313" key="3">
    <source>
        <dbReference type="EMBL" id="KLT41705.1"/>
    </source>
</evidence>
<dbReference type="Proteomes" id="UP000053611">
    <property type="component" value="Unassembled WGS sequence"/>
</dbReference>
<sequence length="124" mass="13164">MRRLAILRQVATFLAAIIAPLAPPVDSASPFAPSAQPAPTDVVGSLLHSPTLSAVSSTLLSTPHDFESVAPPRPPHNFSMCATARATPPPSTPRSSLPRHQQVRREGSCTVAVAWSWGEKARRP</sequence>
<keyword evidence="2" id="KW-0732">Signal</keyword>
<feature type="region of interest" description="Disordered" evidence="1">
    <location>
        <begin position="65"/>
        <end position="105"/>
    </location>
</feature>
<keyword evidence="4" id="KW-1185">Reference proteome</keyword>
<feature type="chain" id="PRO_5005245472" evidence="2">
    <location>
        <begin position="28"/>
        <end position="124"/>
    </location>
</feature>
<evidence type="ECO:0000256" key="1">
    <source>
        <dbReference type="SAM" id="MobiDB-lite"/>
    </source>
</evidence>
<protein>
    <submittedName>
        <fullName evidence="3">Uncharacterized protein</fullName>
    </submittedName>
</protein>
<evidence type="ECO:0000313" key="4">
    <source>
        <dbReference type="Proteomes" id="UP000053611"/>
    </source>
</evidence>
<dbReference type="RefSeq" id="XP_018278196.1">
    <property type="nucleotide sequence ID" value="XM_018423450.1"/>
</dbReference>
<accession>A0A0J0XKV0</accession>
<name>A0A0J0XKV0_9TREE</name>
<feature type="signal peptide" evidence="2">
    <location>
        <begin position="1"/>
        <end position="27"/>
    </location>
</feature>
<reference evidence="3 4" key="1">
    <citation type="submission" date="2015-03" db="EMBL/GenBank/DDBJ databases">
        <title>Genomics and transcriptomics of the oil-accumulating basidiomycete yeast T. oleaginosus allow insights into substrate utilization and the diverse evolutionary trajectories of mating systems in fungi.</title>
        <authorList>
            <consortium name="DOE Joint Genome Institute"/>
            <person name="Kourist R."/>
            <person name="Kracht O."/>
            <person name="Bracharz F."/>
            <person name="Lipzen A."/>
            <person name="Nolan M."/>
            <person name="Ohm R."/>
            <person name="Grigoriev I."/>
            <person name="Sun S."/>
            <person name="Heitman J."/>
            <person name="Bruck T."/>
            <person name="Nowrousian M."/>
        </authorList>
    </citation>
    <scope>NUCLEOTIDE SEQUENCE [LARGE SCALE GENOMIC DNA]</scope>
    <source>
        <strain evidence="3 4">IBC0246</strain>
    </source>
</reference>